<gene>
    <name evidence="2" type="ORF">LQG66_17240</name>
</gene>
<feature type="signal peptide" evidence="1">
    <location>
        <begin position="1"/>
        <end position="25"/>
    </location>
</feature>
<dbReference type="RefSeq" id="WP_231327382.1">
    <property type="nucleotide sequence ID" value="NZ_CP088156.1"/>
</dbReference>
<accession>A0ABY3RKS5</accession>
<organism evidence="2 3">
    <name type="scientific">Bradyrhizobium ontarionense</name>
    <dbReference type="NCBI Taxonomy" id="2898149"/>
    <lineage>
        <taxon>Bacteria</taxon>
        <taxon>Pseudomonadati</taxon>
        <taxon>Pseudomonadota</taxon>
        <taxon>Alphaproteobacteria</taxon>
        <taxon>Hyphomicrobiales</taxon>
        <taxon>Nitrobacteraceae</taxon>
        <taxon>Bradyrhizobium</taxon>
    </lineage>
</organism>
<dbReference type="InterPro" id="IPR012334">
    <property type="entry name" value="Pectin_lyas_fold"/>
</dbReference>
<proteinExistence type="predicted"/>
<keyword evidence="3" id="KW-1185">Reference proteome</keyword>
<evidence type="ECO:0000313" key="3">
    <source>
        <dbReference type="Proteomes" id="UP001431010"/>
    </source>
</evidence>
<dbReference type="Proteomes" id="UP001431010">
    <property type="component" value="Chromosome"/>
</dbReference>
<sequence>MRKLFSSILFLCVAMVVLASTGAHAQATRTWVSGVGDDVNPCSRTAPCKTFAGAISKTAAGGEIDVLDPGGFGAVTITKSITIDGGGTLASVLASATNGINVNAGASDVIILRNLSINGAGTTLGVNGVNFLAGRKLIIENCTIENFSQSAISITPTGAAQAVISDSTLKVSAFGIKISTANATDAVSVLVSNTKTILNSNAGVSATVPAGKPGMGVFLDRLISEFNSTGVLASGSGATVTVGNSIIQGNTSGVVQTGGGAVSSFKTNEISNNGADGTPLTGISLN</sequence>
<name>A0ABY3RKS5_9BRAD</name>
<dbReference type="Gene3D" id="2.160.20.10">
    <property type="entry name" value="Single-stranded right-handed beta-helix, Pectin lyase-like"/>
    <property type="match status" value="1"/>
</dbReference>
<keyword evidence="1" id="KW-0732">Signal</keyword>
<dbReference type="EMBL" id="CP088156">
    <property type="protein sequence ID" value="UFZ07933.1"/>
    <property type="molecule type" value="Genomic_DNA"/>
</dbReference>
<evidence type="ECO:0000256" key="1">
    <source>
        <dbReference type="SAM" id="SignalP"/>
    </source>
</evidence>
<reference evidence="2" key="1">
    <citation type="journal article" date="2024" name="Antonie Van Leeuwenhoek">
        <title>Bradyrhizobium ontarionense sp. nov., a novel bacterial symbiont isolated from Aeschynomene indica (Indian jointvetch), harbours photosynthesis, nitrogen fixation and nitrous oxide (N2O) reductase genes.</title>
        <authorList>
            <person name="Bromfield E.S.P."/>
            <person name="Cloutier S."/>
        </authorList>
    </citation>
    <scope>NUCLEOTIDE SEQUENCE</scope>
    <source>
        <strain evidence="2">A19</strain>
    </source>
</reference>
<feature type="chain" id="PRO_5045621439" evidence="1">
    <location>
        <begin position="26"/>
        <end position="286"/>
    </location>
</feature>
<evidence type="ECO:0000313" key="2">
    <source>
        <dbReference type="EMBL" id="UFZ07933.1"/>
    </source>
</evidence>
<protein>
    <submittedName>
        <fullName evidence="2">Right-handed parallel beta-helix repeat-containing protein</fullName>
    </submittedName>
</protein>
<dbReference type="InterPro" id="IPR011050">
    <property type="entry name" value="Pectin_lyase_fold/virulence"/>
</dbReference>
<dbReference type="SUPFAM" id="SSF51126">
    <property type="entry name" value="Pectin lyase-like"/>
    <property type="match status" value="1"/>
</dbReference>